<dbReference type="InterPro" id="IPR012337">
    <property type="entry name" value="RNaseH-like_sf"/>
</dbReference>
<dbReference type="SUPFAM" id="SSF53098">
    <property type="entry name" value="Ribonuclease H-like"/>
    <property type="match status" value="1"/>
</dbReference>
<evidence type="ECO:0000313" key="2">
    <source>
        <dbReference type="Proteomes" id="UP000652761"/>
    </source>
</evidence>
<dbReference type="OrthoDB" id="783760at2759"/>
<protein>
    <submittedName>
        <fullName evidence="1">Uncharacterized protein</fullName>
    </submittedName>
</protein>
<evidence type="ECO:0000313" key="1">
    <source>
        <dbReference type="EMBL" id="MQM17746.1"/>
    </source>
</evidence>
<reference evidence="1" key="1">
    <citation type="submission" date="2017-07" db="EMBL/GenBank/DDBJ databases">
        <title>Taro Niue Genome Assembly and Annotation.</title>
        <authorList>
            <person name="Atibalentja N."/>
            <person name="Keating K."/>
            <person name="Fields C.J."/>
        </authorList>
    </citation>
    <scope>NUCLEOTIDE SEQUENCE</scope>
    <source>
        <strain evidence="1">Niue_2</strain>
        <tissue evidence="1">Leaf</tissue>
    </source>
</reference>
<proteinExistence type="predicted"/>
<dbReference type="PANTHER" id="PTHR32166:SF74">
    <property type="entry name" value="OS05G0256350 PROTEIN"/>
    <property type="match status" value="1"/>
</dbReference>
<sequence>MMEDIDKDKDVHNLVSKAQMITSFIYGHNRILHMMRECIDGHDIIRPGPTRFASQFIALESLHKFRHELGTLMHSSEYLAHVATLRGESRDVAHEISCLISDHRFWDRISYYLKLIEPLVQVLRMVDGEEKNDMGYLYEDMDKGKERLREKYPMAFQKWWRDTRWESTLHLHAAGEWWVIIDYKAAQRNPHARIAIRVLSQITSSSQCERN</sequence>
<gene>
    <name evidence="1" type="ORF">Taro_050724</name>
</gene>
<keyword evidence="2" id="KW-1185">Reference proteome</keyword>
<dbReference type="AlphaFoldDB" id="A0A843XEJ1"/>
<name>A0A843XEJ1_COLES</name>
<dbReference type="PANTHER" id="PTHR32166">
    <property type="entry name" value="OSJNBA0013A04.12 PROTEIN"/>
    <property type="match status" value="1"/>
</dbReference>
<dbReference type="EMBL" id="NMUH01007736">
    <property type="protein sequence ID" value="MQM17746.1"/>
    <property type="molecule type" value="Genomic_DNA"/>
</dbReference>
<accession>A0A843XEJ1</accession>
<dbReference type="Proteomes" id="UP000652761">
    <property type="component" value="Unassembled WGS sequence"/>
</dbReference>
<comment type="caution">
    <text evidence="1">The sequence shown here is derived from an EMBL/GenBank/DDBJ whole genome shotgun (WGS) entry which is preliminary data.</text>
</comment>
<organism evidence="1 2">
    <name type="scientific">Colocasia esculenta</name>
    <name type="common">Wild taro</name>
    <name type="synonym">Arum esculentum</name>
    <dbReference type="NCBI Taxonomy" id="4460"/>
    <lineage>
        <taxon>Eukaryota</taxon>
        <taxon>Viridiplantae</taxon>
        <taxon>Streptophyta</taxon>
        <taxon>Embryophyta</taxon>
        <taxon>Tracheophyta</taxon>
        <taxon>Spermatophyta</taxon>
        <taxon>Magnoliopsida</taxon>
        <taxon>Liliopsida</taxon>
        <taxon>Araceae</taxon>
        <taxon>Aroideae</taxon>
        <taxon>Colocasieae</taxon>
        <taxon>Colocasia</taxon>
    </lineage>
</organism>